<dbReference type="OrthoDB" id="9853618at2"/>
<protein>
    <submittedName>
        <fullName evidence="1">Uncharacterized protein</fullName>
    </submittedName>
</protein>
<name>A0A369BH85_9FIRM</name>
<reference evidence="1 2" key="1">
    <citation type="submission" date="2018-07" db="EMBL/GenBank/DDBJ databases">
        <title>Genomic Encyclopedia of Type Strains, Phase IV (KMG-IV): sequencing the most valuable type-strain genomes for metagenomic binning, comparative biology and taxonomic classification.</title>
        <authorList>
            <person name="Goeker M."/>
        </authorList>
    </citation>
    <scope>NUCLEOTIDE SEQUENCE [LARGE SCALE GENOMIC DNA]</scope>
    <source>
        <strain evidence="1 2">DSM 27016</strain>
    </source>
</reference>
<proteinExistence type="predicted"/>
<sequence>MRKKRWRAFELDDMCTVAARSWQEAAEWFMKECGLERDDINYPPPEVDMKRQYMSYTIRLIPTKRRRRATAYTLVPYEGYPCVDIPLKRALRYELRKNKPQKPFILAVYP</sequence>
<comment type="caution">
    <text evidence="1">The sequence shown here is derived from an EMBL/GenBank/DDBJ whole genome shotgun (WGS) entry which is preliminary data.</text>
</comment>
<evidence type="ECO:0000313" key="2">
    <source>
        <dbReference type="Proteomes" id="UP000253034"/>
    </source>
</evidence>
<organism evidence="1 2">
    <name type="scientific">Anaerobacterium chartisolvens</name>
    <dbReference type="NCBI Taxonomy" id="1297424"/>
    <lineage>
        <taxon>Bacteria</taxon>
        <taxon>Bacillati</taxon>
        <taxon>Bacillota</taxon>
        <taxon>Clostridia</taxon>
        <taxon>Eubacteriales</taxon>
        <taxon>Oscillospiraceae</taxon>
        <taxon>Anaerobacterium</taxon>
    </lineage>
</organism>
<dbReference type="EMBL" id="QPJT01000001">
    <property type="protein sequence ID" value="RCX20913.1"/>
    <property type="molecule type" value="Genomic_DNA"/>
</dbReference>
<evidence type="ECO:0000313" key="1">
    <source>
        <dbReference type="EMBL" id="RCX20913.1"/>
    </source>
</evidence>
<accession>A0A369BH85</accession>
<dbReference type="RefSeq" id="WP_114295864.1">
    <property type="nucleotide sequence ID" value="NZ_QPJT01000001.1"/>
</dbReference>
<keyword evidence="2" id="KW-1185">Reference proteome</keyword>
<dbReference type="Proteomes" id="UP000253034">
    <property type="component" value="Unassembled WGS sequence"/>
</dbReference>
<gene>
    <name evidence="1" type="ORF">DFR58_101115</name>
</gene>
<dbReference type="AlphaFoldDB" id="A0A369BH85"/>